<organism evidence="2">
    <name type="scientific">Camponotus floridanus</name>
    <name type="common">Florida carpenter ant</name>
    <dbReference type="NCBI Taxonomy" id="104421"/>
    <lineage>
        <taxon>Eukaryota</taxon>
        <taxon>Metazoa</taxon>
        <taxon>Ecdysozoa</taxon>
        <taxon>Arthropoda</taxon>
        <taxon>Hexapoda</taxon>
        <taxon>Insecta</taxon>
        <taxon>Pterygota</taxon>
        <taxon>Neoptera</taxon>
        <taxon>Endopterygota</taxon>
        <taxon>Hymenoptera</taxon>
        <taxon>Apocrita</taxon>
        <taxon>Aculeata</taxon>
        <taxon>Formicoidea</taxon>
        <taxon>Formicidae</taxon>
        <taxon>Formicinae</taxon>
        <taxon>Camponotus</taxon>
    </lineage>
</organism>
<protein>
    <submittedName>
        <fullName evidence="1">Uncharacterized protein</fullName>
    </submittedName>
</protein>
<gene>
    <name evidence="1" type="ORF">EAG_11162</name>
</gene>
<accession>E2A867</accession>
<dbReference type="InParanoid" id="E2A867"/>
<dbReference type="EMBL" id="GL437497">
    <property type="protein sequence ID" value="EFN70379.1"/>
    <property type="molecule type" value="Genomic_DNA"/>
</dbReference>
<proteinExistence type="predicted"/>
<name>E2A867_CAMFO</name>
<dbReference type="Proteomes" id="UP000000311">
    <property type="component" value="Unassembled WGS sequence"/>
</dbReference>
<dbReference type="AlphaFoldDB" id="E2A867"/>
<keyword evidence="2" id="KW-1185">Reference proteome</keyword>
<evidence type="ECO:0000313" key="1">
    <source>
        <dbReference type="EMBL" id="EFN70379.1"/>
    </source>
</evidence>
<sequence>MTVKDGTSVLNQSQQAVVPQPSTVLIPLNQISKLTTVLELAYAYRMACKLVIVAKAEVEGGADDRLRP</sequence>
<reference evidence="1 2" key="1">
    <citation type="journal article" date="2010" name="Science">
        <title>Genomic comparison of the ants Camponotus floridanus and Harpegnathos saltator.</title>
        <authorList>
            <person name="Bonasio R."/>
            <person name="Zhang G."/>
            <person name="Ye C."/>
            <person name="Mutti N.S."/>
            <person name="Fang X."/>
            <person name="Qin N."/>
            <person name="Donahue G."/>
            <person name="Yang P."/>
            <person name="Li Q."/>
            <person name="Li C."/>
            <person name="Zhang P."/>
            <person name="Huang Z."/>
            <person name="Berger S.L."/>
            <person name="Reinberg D."/>
            <person name="Wang J."/>
            <person name="Liebig J."/>
        </authorList>
    </citation>
    <scope>NUCLEOTIDE SEQUENCE [LARGE SCALE GENOMIC DNA]</scope>
    <source>
        <strain evidence="2">C129</strain>
    </source>
</reference>
<evidence type="ECO:0000313" key="2">
    <source>
        <dbReference type="Proteomes" id="UP000000311"/>
    </source>
</evidence>